<dbReference type="Pfam" id="PF20305">
    <property type="entry name" value="pYEATS"/>
    <property type="match status" value="1"/>
</dbReference>
<sequence>MSWLVAEPVGKDAKKNRLTRLERLGAAVVGLVLLGIALFLLGSPPSRQVALAQCRNAAAGCIVSVDSDLTNFAAVVAGLGAAAALIALLGVRFTEVKAAGAEFKAAQETAGLAAGGTELKPDELPEEAPAGGEDPRPAELILPVEVPIAVTVVQGLGERGQHAPIAITKATPRLSEVNPELLRDYQSARKVSQGGYFLTHALSPATTAGQKYSVAIRVTPHPQKGMPPPMQVRAASFFLGRAWGNRVIPGLPGSDGRLGIVTQAYGPFLALCEVEFTDGSRILLDHYCDFDMGSLVPTT</sequence>
<gene>
    <name evidence="4" type="ORF">N801_17695</name>
</gene>
<evidence type="ECO:0000313" key="4">
    <source>
        <dbReference type="EMBL" id="KGN39940.1"/>
    </source>
</evidence>
<evidence type="ECO:0000256" key="2">
    <source>
        <dbReference type="SAM" id="Phobius"/>
    </source>
</evidence>
<keyword evidence="2" id="KW-0812">Transmembrane</keyword>
<comment type="caution">
    <text evidence="4">The sequence shown here is derived from an EMBL/GenBank/DDBJ whole genome shotgun (WGS) entry which is preliminary data.</text>
</comment>
<dbReference type="OrthoDB" id="5194923at2"/>
<dbReference type="InterPro" id="IPR046888">
    <property type="entry name" value="pYEATS"/>
</dbReference>
<dbReference type="Proteomes" id="UP000030013">
    <property type="component" value="Unassembled WGS sequence"/>
</dbReference>
<evidence type="ECO:0000256" key="1">
    <source>
        <dbReference type="SAM" id="MobiDB-lite"/>
    </source>
</evidence>
<evidence type="ECO:0000259" key="3">
    <source>
        <dbReference type="Pfam" id="PF20305"/>
    </source>
</evidence>
<evidence type="ECO:0000313" key="5">
    <source>
        <dbReference type="Proteomes" id="UP000030013"/>
    </source>
</evidence>
<keyword evidence="2" id="KW-0472">Membrane</keyword>
<keyword evidence="2" id="KW-1133">Transmembrane helix</keyword>
<reference evidence="4 5" key="1">
    <citation type="submission" date="2013-08" db="EMBL/GenBank/DDBJ databases">
        <title>The genome sequence of Knoellia aerolata.</title>
        <authorList>
            <person name="Zhu W."/>
            <person name="Wang G."/>
        </authorList>
    </citation>
    <scope>NUCLEOTIDE SEQUENCE [LARGE SCALE GENOMIC DNA]</scope>
    <source>
        <strain evidence="4 5">DSM 18566</strain>
    </source>
</reference>
<protein>
    <recommendedName>
        <fullName evidence="3">Prokaryotic YEATS domain-containing protein</fullName>
    </recommendedName>
</protein>
<dbReference type="AlphaFoldDB" id="A0A0A0JR60"/>
<name>A0A0A0JR60_9MICO</name>
<accession>A0A0A0JR60</accession>
<feature type="region of interest" description="Disordered" evidence="1">
    <location>
        <begin position="114"/>
        <end position="137"/>
    </location>
</feature>
<proteinExistence type="predicted"/>
<dbReference type="eggNOG" id="ENOG50322VY">
    <property type="taxonomic scope" value="Bacteria"/>
</dbReference>
<feature type="domain" description="Prokaryotic YEATS" evidence="3">
    <location>
        <begin position="231"/>
        <end position="288"/>
    </location>
</feature>
<dbReference type="RefSeq" id="WP_035939990.1">
    <property type="nucleotide sequence ID" value="NZ_AVPL01000061.1"/>
</dbReference>
<feature type="transmembrane region" description="Helical" evidence="2">
    <location>
        <begin position="72"/>
        <end position="91"/>
    </location>
</feature>
<feature type="transmembrane region" description="Helical" evidence="2">
    <location>
        <begin position="21"/>
        <end position="41"/>
    </location>
</feature>
<organism evidence="4 5">
    <name type="scientific">Knoellia aerolata DSM 18566</name>
    <dbReference type="NCBI Taxonomy" id="1385519"/>
    <lineage>
        <taxon>Bacteria</taxon>
        <taxon>Bacillati</taxon>
        <taxon>Actinomycetota</taxon>
        <taxon>Actinomycetes</taxon>
        <taxon>Micrococcales</taxon>
        <taxon>Intrasporangiaceae</taxon>
        <taxon>Knoellia</taxon>
    </lineage>
</organism>
<keyword evidence="5" id="KW-1185">Reference proteome</keyword>
<dbReference type="EMBL" id="AVPL01000061">
    <property type="protein sequence ID" value="KGN39940.1"/>
    <property type="molecule type" value="Genomic_DNA"/>
</dbReference>